<sequence length="241" mass="27284">MARRLAWRSIQVVELLGVRFWRWIDAHFVRKMMWPGLPSRGHRSNPVWKHRRHQIVGCPELHPRKAILGPDSRSRPLQTRSPPPNGKAATQQRSSTYEKNPADQRDRPSKREVLREPPCPGAPIRSEGERYARELHAVTPTIQQNAPPPLPQRFKSLARIRAQPRSARAIPRRGPGDGNSAPSPRVRKAAVTKEVGLHRASPIWPKRGRLWMVGSTATTTPAVPKRQLRTRGAPVPWRGCA</sequence>
<dbReference type="KEGG" id="hir:HETIRDRAFT_101297"/>
<feature type="region of interest" description="Disordered" evidence="1">
    <location>
        <begin position="164"/>
        <end position="186"/>
    </location>
</feature>
<evidence type="ECO:0000256" key="1">
    <source>
        <dbReference type="SAM" id="MobiDB-lite"/>
    </source>
</evidence>
<accession>W4KA50</accession>
<organism evidence="2 3">
    <name type="scientific">Heterobasidion irregulare (strain TC 32-1)</name>
    <dbReference type="NCBI Taxonomy" id="747525"/>
    <lineage>
        <taxon>Eukaryota</taxon>
        <taxon>Fungi</taxon>
        <taxon>Dikarya</taxon>
        <taxon>Basidiomycota</taxon>
        <taxon>Agaricomycotina</taxon>
        <taxon>Agaricomycetes</taxon>
        <taxon>Russulales</taxon>
        <taxon>Bondarzewiaceae</taxon>
        <taxon>Heterobasidion</taxon>
        <taxon>Heterobasidion annosum species complex</taxon>
    </lineage>
</organism>
<reference evidence="2 3" key="1">
    <citation type="journal article" date="2012" name="New Phytol.">
        <title>Insight into trade-off between wood decay and parasitism from the genome of a fungal forest pathogen.</title>
        <authorList>
            <person name="Olson A."/>
            <person name="Aerts A."/>
            <person name="Asiegbu F."/>
            <person name="Belbahri L."/>
            <person name="Bouzid O."/>
            <person name="Broberg A."/>
            <person name="Canback B."/>
            <person name="Coutinho P.M."/>
            <person name="Cullen D."/>
            <person name="Dalman K."/>
            <person name="Deflorio G."/>
            <person name="van Diepen L.T."/>
            <person name="Dunand C."/>
            <person name="Duplessis S."/>
            <person name="Durling M."/>
            <person name="Gonthier P."/>
            <person name="Grimwood J."/>
            <person name="Fossdal C.G."/>
            <person name="Hansson D."/>
            <person name="Henrissat B."/>
            <person name="Hietala A."/>
            <person name="Himmelstrand K."/>
            <person name="Hoffmeister D."/>
            <person name="Hogberg N."/>
            <person name="James T.Y."/>
            <person name="Karlsson M."/>
            <person name="Kohler A."/>
            <person name="Kues U."/>
            <person name="Lee Y.H."/>
            <person name="Lin Y.C."/>
            <person name="Lind M."/>
            <person name="Lindquist E."/>
            <person name="Lombard V."/>
            <person name="Lucas S."/>
            <person name="Lunden K."/>
            <person name="Morin E."/>
            <person name="Murat C."/>
            <person name="Park J."/>
            <person name="Raffaello T."/>
            <person name="Rouze P."/>
            <person name="Salamov A."/>
            <person name="Schmutz J."/>
            <person name="Solheim H."/>
            <person name="Stahlberg J."/>
            <person name="Velez H."/>
            <person name="de Vries R.P."/>
            <person name="Wiebenga A."/>
            <person name="Woodward S."/>
            <person name="Yakovlev I."/>
            <person name="Garbelotto M."/>
            <person name="Martin F."/>
            <person name="Grigoriev I.V."/>
            <person name="Stenlid J."/>
        </authorList>
    </citation>
    <scope>NUCLEOTIDE SEQUENCE [LARGE SCALE GENOMIC DNA]</scope>
    <source>
        <strain evidence="2 3">TC 32-1</strain>
    </source>
</reference>
<keyword evidence="3" id="KW-1185">Reference proteome</keyword>
<dbReference type="Proteomes" id="UP000030671">
    <property type="component" value="Unassembled WGS sequence"/>
</dbReference>
<dbReference type="HOGENOM" id="CLU_1151911_0_0_1"/>
<dbReference type="InParanoid" id="W4KA50"/>
<name>W4KA50_HETIT</name>
<protein>
    <submittedName>
        <fullName evidence="2">Uncharacterized protein</fullName>
    </submittedName>
</protein>
<feature type="compositionally biased region" description="Polar residues" evidence="1">
    <location>
        <begin position="88"/>
        <end position="98"/>
    </location>
</feature>
<evidence type="ECO:0000313" key="2">
    <source>
        <dbReference type="EMBL" id="ETW82225.1"/>
    </source>
</evidence>
<feature type="region of interest" description="Disordered" evidence="1">
    <location>
        <begin position="59"/>
        <end position="127"/>
    </location>
</feature>
<gene>
    <name evidence="2" type="ORF">HETIRDRAFT_101297</name>
</gene>
<dbReference type="EMBL" id="KI925458">
    <property type="protein sequence ID" value="ETW82225.1"/>
    <property type="molecule type" value="Genomic_DNA"/>
</dbReference>
<dbReference type="AlphaFoldDB" id="W4KA50"/>
<evidence type="ECO:0000313" key="3">
    <source>
        <dbReference type="Proteomes" id="UP000030671"/>
    </source>
</evidence>
<dbReference type="RefSeq" id="XP_009546767.1">
    <property type="nucleotide sequence ID" value="XM_009548472.1"/>
</dbReference>
<feature type="compositionally biased region" description="Basic and acidic residues" evidence="1">
    <location>
        <begin position="100"/>
        <end position="115"/>
    </location>
</feature>
<dbReference type="GeneID" id="20665756"/>
<proteinExistence type="predicted"/>